<evidence type="ECO:0000313" key="5">
    <source>
        <dbReference type="Proteomes" id="UP000245533"/>
    </source>
</evidence>
<dbReference type="SUPFAM" id="SSF81301">
    <property type="entry name" value="Nucleotidyltransferase"/>
    <property type="match status" value="1"/>
</dbReference>
<evidence type="ECO:0000256" key="2">
    <source>
        <dbReference type="SAM" id="MobiDB-lite"/>
    </source>
</evidence>
<dbReference type="Gene3D" id="3.40.50.300">
    <property type="entry name" value="P-loop containing nucleotide triphosphate hydrolases"/>
    <property type="match status" value="2"/>
</dbReference>
<dbReference type="InterPro" id="IPR014001">
    <property type="entry name" value="Helicase_ATP-bd"/>
</dbReference>
<dbReference type="CDD" id="cd05399">
    <property type="entry name" value="NT_Rel-Spo_like"/>
    <property type="match status" value="1"/>
</dbReference>
<feature type="coiled-coil region" evidence="1">
    <location>
        <begin position="1388"/>
        <end position="1415"/>
    </location>
</feature>
<dbReference type="InterPro" id="IPR043519">
    <property type="entry name" value="NT_sf"/>
</dbReference>
<feature type="compositionally biased region" description="Basic and acidic residues" evidence="2">
    <location>
        <begin position="433"/>
        <end position="443"/>
    </location>
</feature>
<gene>
    <name evidence="4" type="ORF">DDZ15_09665</name>
</gene>
<dbReference type="InterPro" id="IPR029063">
    <property type="entry name" value="SAM-dependent_MTases_sf"/>
</dbReference>
<dbReference type="PROSITE" id="PS51194">
    <property type="entry name" value="HELICASE_CTER"/>
    <property type="match status" value="1"/>
</dbReference>
<protein>
    <recommendedName>
        <fullName evidence="3">Helicase C-terminal domain-containing protein</fullName>
    </recommendedName>
</protein>
<organism evidence="4 5">
    <name type="scientific">Rhodohalobacter mucosus</name>
    <dbReference type="NCBI Taxonomy" id="2079485"/>
    <lineage>
        <taxon>Bacteria</taxon>
        <taxon>Pseudomonadati</taxon>
        <taxon>Balneolota</taxon>
        <taxon>Balneolia</taxon>
        <taxon>Balneolales</taxon>
        <taxon>Balneolaceae</taxon>
        <taxon>Rhodohalobacter</taxon>
    </lineage>
</organism>
<dbReference type="SMART" id="SM00487">
    <property type="entry name" value="DEXDc"/>
    <property type="match status" value="1"/>
</dbReference>
<proteinExistence type="predicted"/>
<accession>A0A316TQZ4</accession>
<dbReference type="Gene3D" id="3.30.460.10">
    <property type="entry name" value="Beta Polymerase, domain 2"/>
    <property type="match status" value="1"/>
</dbReference>
<evidence type="ECO:0000313" key="4">
    <source>
        <dbReference type="EMBL" id="PWN06111.1"/>
    </source>
</evidence>
<feature type="region of interest" description="Disordered" evidence="2">
    <location>
        <begin position="421"/>
        <end position="443"/>
    </location>
</feature>
<dbReference type="InterPro" id="IPR007685">
    <property type="entry name" value="RelA_SpoT"/>
</dbReference>
<dbReference type="InterPro" id="IPR052933">
    <property type="entry name" value="DNA_Protect_Modify"/>
</dbReference>
<dbReference type="Pfam" id="PF04607">
    <property type="entry name" value="RelA_SpoT"/>
    <property type="match status" value="1"/>
</dbReference>
<dbReference type="SUPFAM" id="SSF53335">
    <property type="entry name" value="S-adenosyl-L-methionine-dependent methyltransferases"/>
    <property type="match status" value="1"/>
</dbReference>
<dbReference type="Proteomes" id="UP000245533">
    <property type="component" value="Unassembled WGS sequence"/>
</dbReference>
<keyword evidence="5" id="KW-1185">Reference proteome</keyword>
<feature type="domain" description="Helicase C-terminal" evidence="3">
    <location>
        <begin position="1792"/>
        <end position="1979"/>
    </location>
</feature>
<dbReference type="PANTHER" id="PTHR41313:SF1">
    <property type="entry name" value="DNA METHYLASE ADENINE-SPECIFIC DOMAIN-CONTAINING PROTEIN"/>
    <property type="match status" value="1"/>
</dbReference>
<evidence type="ECO:0000259" key="3">
    <source>
        <dbReference type="PROSITE" id="PS51194"/>
    </source>
</evidence>
<name>A0A316TQZ4_9BACT</name>
<dbReference type="Pfam" id="PF00271">
    <property type="entry name" value="Helicase_C"/>
    <property type="match status" value="1"/>
</dbReference>
<feature type="region of interest" description="Disordered" evidence="2">
    <location>
        <begin position="2341"/>
        <end position="2363"/>
    </location>
</feature>
<dbReference type="GO" id="GO:0015969">
    <property type="term" value="P:guanosine tetraphosphate metabolic process"/>
    <property type="evidence" value="ECO:0007669"/>
    <property type="project" value="InterPro"/>
</dbReference>
<dbReference type="SMART" id="SM00954">
    <property type="entry name" value="RelA_SpoT"/>
    <property type="match status" value="1"/>
</dbReference>
<dbReference type="Gene3D" id="3.40.50.150">
    <property type="entry name" value="Vaccinia Virus protein VP39"/>
    <property type="match status" value="1"/>
</dbReference>
<dbReference type="PANTHER" id="PTHR41313">
    <property type="entry name" value="ADENINE-SPECIFIC METHYLTRANSFERASE"/>
    <property type="match status" value="1"/>
</dbReference>
<dbReference type="InterPro" id="IPR027417">
    <property type="entry name" value="P-loop_NTPase"/>
</dbReference>
<dbReference type="SUPFAM" id="SSF52540">
    <property type="entry name" value="P-loop containing nucleoside triphosphate hydrolases"/>
    <property type="match status" value="2"/>
</dbReference>
<keyword evidence="1" id="KW-0175">Coiled coil</keyword>
<reference evidence="4 5" key="1">
    <citation type="submission" date="2018-05" db="EMBL/GenBank/DDBJ databases">
        <title>Rhodohalobacter halophilus gen. nov., sp. nov., a moderately halophilic member of the family Balneolaceae.</title>
        <authorList>
            <person name="Liu Z.-W."/>
        </authorList>
    </citation>
    <scope>NUCLEOTIDE SEQUENCE [LARGE SCALE GENOMIC DNA]</scope>
    <source>
        <strain evidence="4 5">8A47</strain>
    </source>
</reference>
<sequence>MSQMKTKSSNLRQNSSAGDIDRLYDELQDRLMGYPDSLQDRYEGYHQDEEVAFAEAVMGMIDGEMNLYEKETFYDEHDLWHLDEVGILRKALAVVDKIEQDLKRGRKNPAQVKTNIDDLQEIHQDDFDHWLGDWDGDGIANIDDPNPLVPGDTLPIDSAELTPQIKALIKQKNAYLPALKSVMQKLIDTGLPLLVKGRIKTMYSTLGKLIRKRFPFTVKVADQPGETYTTGLTDIAGCMAVLDSQKQVEAIVQRILDGELGTVWEHEDKYAHPADGYRAHHFIIVVDEATPVEIQIKTKRMSMISAASHYPYKNGNLNGELLLELTDLAWKADKGDIKAAEALEPYLTDLDRLQEDLTIRKNPSDEVKELQDAFGETVKKLALAFSLDKFPKEHRKEALELFRNHGSIIGVDFDNLFQEAQKPEKTGSPSYEGKGDRTGESKFESGFSDVELKNYQPIKMTASERRKANEQAIEVLQKEDRAITKADIDVLRKYTGAGGLGYSDEQASGKRGLLNEHYTSYSVVQFIWDKLQKMGATGGNVLEPGAGVGNFAGFLPDRDTYRMVMVERSAISSRIARLLYPRQTVRHENFADSDLSIYNLTGVVGNVPFGDLKIHTQRDPLAPLSPRIHDYFILKSLDSLTPGGFMAVITSTGTMDKKDPAIRQAMVQRGRFIGAYRLPSSAFKDNADTSVTTDILFFQKYGDHSGEVHPDVDSPLNRLFVYDDLIERTHEYNGETYRATYNPYYKEYPEKVLGDHIQGHNVQFFSRMGVKGQLTDSVISKALSDEMAFAYPLPEEMPLYNIPDDGIMLDIRREYHPGNIVLHEGTFYEKQRRYFKALPLSGKSEGLKNRIGSACRLLDKYDDYVTALARETSEKDALRAEFKELLSGHMDLFGVPDEDEDIRSVFKYDNRLYKLTTLVKRDPVNGELVYADIIDADSMFNRNYVPSIGDSGDLAELAMFGRSIGESLDTSFFQSVYKGGTATKDELLEALESHPDFYWNPESARHEFRYEYLAGNVRSKLAIARENELEKNITALEEVVPEWIDIYNITVDPQHIFTYLPAKAIEEWIKDEMNYDKVEIGLVKDKADLGNRFYMKLRKWGRYVSGGDETNDDWNLGWGETPFTKIINSYIQDSTFPLKFYDENDELLPNMTLKQALSMSGDKGQILIERARKIQRQNNNRMLTHVPKKFNNWVRTKASTEIRQLIESAYNNTYNAVVNPPFDGRTLRVRGMSDTFYGVKDFTVYKHNRAIAEKLVWNGKGANCHDVGAGKTLASIITSQVLLQQGAARKPMFVVPGKVQEKWVEEYMMLFPDAKVLNMKMTSDSKHKELTMAQLYNWDAIFIADHAFKSLPLSPSEQARIYQQRIEYFNQMLENFEELLDEDQAISKQAKTSMMKRLEKQMEEWETKLRNVAHAKRLETDIFFDELGVDCLFFDEAHFYKNALGSAKAAKLGISANKPSQRAEDALQKTRWLFSKIGYKNVFVLTATPVVNSPVEVWHMLNLCAPDLLKEYEIENLDNFINLFVREEEKIVKKTNGEYRSERVVAGYYNLPEMRKIIDEVMDIKSYDQLIGFYKEYPDYILGSDGKPVKGSDGQPKVLEPKFKRPKANSRNVVIEPSELHKLLFDDIILRANDVLACMKDRQCETRDNFLVITGDGSKIATDLRVYDKDFEGIDRTYLKLGALVDSVASSYQARSNPAPTIQPEDMYGDYFNRHGRQRHAATPPHMRSNPSHIEVITSKGVVKEKSGYWVVWDSKKEMYEPLHILQDKKPEHTWDEGIYGSEKEAKERAQKLNDQWKKIKASRSNPTGPAIRNQIIFCDWISLHQSQGGSFHQLIKSELVKAGIPKDQIAIINGAIIGTNKDGSDYSVSSKDDKEALKKDVQDDFNQGKYRVVIGNQSIAEGMNLQKWTTDIHHMDVPYTPSQIQQRNGRGLRQGNQYPKVTIHYYLMQDSFDQYRLELVSKKQSWIDDLFFGNARETVNDGDSESLEYEQMVAATNSDPRVKQFFQALAQKNLLEDRIGNLESEVQRLESSQKQATHDITSKQEKMQSVVEREKALQASHLPASAKQATQQNLFQLQFGWNGEPYQIDVELSSDAKRISSFRMKAELDVPENNQNGRVWFHLIPDSNMPDRAFYNKANWGSIKRMAKEELGETFGWTLDEPTGNGRSISGNLGNIIATEQDFYREYGVDIQAEKAITNESGDDRSFKEIKQSLGMFTISKWQPIITRKLAELFLALERAWQRTSKSRLELLRAEVTQTEKTLAELGRVLTSTRQELLAAKTDLDANQKTVIQLNDVVNELVAVSYSDRNELYEEINRIAPTYKIKKAITVRDVGALKGESGSKGTLRENSSGGAGKRPKPKNRPALLKILYEKPLVYSGIVKELEIIDEGGMMERIQAERDDLAMIIDADGTTIFVFPTRLMKLSKGAYDDDKAAEMFEEFHHFPADDYDYELFPSSGEKLLSAGHADRILYVSDKVIYADDEKGKDNHYFHYFDSGKRPVYKYGDVYIIANVNIDGRGILN</sequence>
<dbReference type="SMART" id="SM00490">
    <property type="entry name" value="HELICc"/>
    <property type="match status" value="1"/>
</dbReference>
<dbReference type="EMBL" id="QGGB01000007">
    <property type="protein sequence ID" value="PWN06111.1"/>
    <property type="molecule type" value="Genomic_DNA"/>
</dbReference>
<dbReference type="InterPro" id="IPR001650">
    <property type="entry name" value="Helicase_C-like"/>
</dbReference>
<comment type="caution">
    <text evidence="4">The sequence shown here is derived from an EMBL/GenBank/DDBJ whole genome shotgun (WGS) entry which is preliminary data.</text>
</comment>
<evidence type="ECO:0000256" key="1">
    <source>
        <dbReference type="SAM" id="Coils"/>
    </source>
</evidence>
<feature type="coiled-coil region" evidence="1">
    <location>
        <begin position="2013"/>
        <end position="2040"/>
    </location>
</feature>